<accession>A0ABQ0BS67</accession>
<feature type="compositionally biased region" description="Polar residues" evidence="1">
    <location>
        <begin position="74"/>
        <end position="95"/>
    </location>
</feature>
<reference evidence="3 4" key="1">
    <citation type="submission" date="2024-04" db="EMBL/GenBank/DDBJ databases">
        <title>Defined microbial consortia suppress multidrug-resistant proinflammatory Enterobacteriaceae via ecological control.</title>
        <authorList>
            <person name="Furuichi M."/>
            <person name="Kawaguchi T."/>
            <person name="Pust M."/>
            <person name="Yasuma K."/>
            <person name="Plichta D."/>
            <person name="Hasegawa N."/>
            <person name="Ohya T."/>
            <person name="Bhattarai S."/>
            <person name="Sasajima S."/>
            <person name="Aoto Y."/>
            <person name="Tuganbaev T."/>
            <person name="Yaginuma M."/>
            <person name="Ueda M."/>
            <person name="Okahashi N."/>
            <person name="Amafuji K."/>
            <person name="Kiridooshi Y."/>
            <person name="Sugita K."/>
            <person name="Strazar M."/>
            <person name="Skelly A."/>
            <person name="Suda W."/>
            <person name="Hattori M."/>
            <person name="Nakamoto N."/>
            <person name="Caballero S."/>
            <person name="Norman J."/>
            <person name="Olle B."/>
            <person name="Tanoue T."/>
            <person name="Arita M."/>
            <person name="Bucci V."/>
            <person name="Atarashi K."/>
            <person name="Xavier R."/>
            <person name="Honda K."/>
        </authorList>
    </citation>
    <scope>NUCLEOTIDE SEQUENCE [LARGE SCALE GENOMIC DNA]</scope>
    <source>
        <strain evidence="4">k34-0107-D12</strain>
    </source>
</reference>
<dbReference type="Proteomes" id="UP001600941">
    <property type="component" value="Unassembled WGS sequence"/>
</dbReference>
<gene>
    <name evidence="3" type="ORF">K340107D12_21990</name>
</gene>
<feature type="chain" id="PRO_5046891939" evidence="2">
    <location>
        <begin position="31"/>
        <end position="291"/>
    </location>
</feature>
<proteinExistence type="predicted"/>
<sequence length="291" mass="31905">MKKKIAARMLSAILVSAMLFSVSGCGSRQAEEASKKTEAAAETKKDSPSDKDTKEENTEAPKSTVKILDGKGITLNNGENNAGTPQSYGEPSQETEVPAESAETEVPGSTQTGPQEIPDPLAGTEERRDLTAEELDAFSAFVSDMENYGFLCSTYSVPQEVDLDQVLYTGAGMSSEPLTFEESAALQAAEGEPVFTDVTHLTSQQIEDFLQRKMGISLSEVSRFSWTYLEQFDSYYVQHGDTNRVTFLCTSGWTEDGMYYLDCQTESGDIHTALTLERSGDTYLFRSNIMQ</sequence>
<name>A0ABQ0BS67_9FIRM</name>
<evidence type="ECO:0000313" key="4">
    <source>
        <dbReference type="Proteomes" id="UP001600941"/>
    </source>
</evidence>
<feature type="region of interest" description="Disordered" evidence="1">
    <location>
        <begin position="24"/>
        <end position="122"/>
    </location>
</feature>
<evidence type="ECO:0000313" key="3">
    <source>
        <dbReference type="EMBL" id="GAA6499383.1"/>
    </source>
</evidence>
<dbReference type="PROSITE" id="PS51257">
    <property type="entry name" value="PROKAR_LIPOPROTEIN"/>
    <property type="match status" value="1"/>
</dbReference>
<feature type="compositionally biased region" description="Basic and acidic residues" evidence="1">
    <location>
        <begin position="29"/>
        <end position="59"/>
    </location>
</feature>
<evidence type="ECO:0000256" key="1">
    <source>
        <dbReference type="SAM" id="MobiDB-lite"/>
    </source>
</evidence>
<dbReference type="EMBL" id="BAABZQ010000001">
    <property type="protein sequence ID" value="GAA6499383.1"/>
    <property type="molecule type" value="Genomic_DNA"/>
</dbReference>
<comment type="caution">
    <text evidence="3">The sequence shown here is derived from an EMBL/GenBank/DDBJ whole genome shotgun (WGS) entry which is preliminary data.</text>
</comment>
<keyword evidence="4" id="KW-1185">Reference proteome</keyword>
<dbReference type="RefSeq" id="WP_148393268.1">
    <property type="nucleotide sequence ID" value="NZ_BAABZQ010000001.1"/>
</dbReference>
<feature type="signal peptide" evidence="2">
    <location>
        <begin position="1"/>
        <end position="30"/>
    </location>
</feature>
<organism evidence="3 4">
    <name type="scientific">Blautia parvula</name>
    <dbReference type="NCBI Taxonomy" id="2877527"/>
    <lineage>
        <taxon>Bacteria</taxon>
        <taxon>Bacillati</taxon>
        <taxon>Bacillota</taxon>
        <taxon>Clostridia</taxon>
        <taxon>Lachnospirales</taxon>
        <taxon>Lachnospiraceae</taxon>
        <taxon>Blautia</taxon>
    </lineage>
</organism>
<protein>
    <submittedName>
        <fullName evidence="3">Uncharacterized protein</fullName>
    </submittedName>
</protein>
<evidence type="ECO:0000256" key="2">
    <source>
        <dbReference type="SAM" id="SignalP"/>
    </source>
</evidence>
<keyword evidence="2" id="KW-0732">Signal</keyword>